<comment type="caution">
    <text evidence="3">The sequence shown here is derived from an EMBL/GenBank/DDBJ whole genome shotgun (WGS) entry which is preliminary data.</text>
</comment>
<dbReference type="EMBL" id="BATM01000033">
    <property type="protein sequence ID" value="GAD80349.1"/>
    <property type="molecule type" value="Genomic_DNA"/>
</dbReference>
<name>U3CGK9_9VIBR</name>
<dbReference type="GO" id="GO:0030313">
    <property type="term" value="C:cell envelope"/>
    <property type="evidence" value="ECO:0007669"/>
    <property type="project" value="UniProtKB-SubCell"/>
</dbReference>
<dbReference type="STRING" id="1219080.VEZ01S_33_00510"/>
<dbReference type="Gene3D" id="1.50.10.100">
    <property type="entry name" value="Chondroitin AC/alginate lyase"/>
    <property type="match status" value="1"/>
</dbReference>
<dbReference type="InterPro" id="IPR008929">
    <property type="entry name" value="Chondroitin_lyas"/>
</dbReference>
<dbReference type="RefSeq" id="WP_021714057.1">
    <property type="nucleotide sequence ID" value="NZ_BATM01000033.1"/>
</dbReference>
<organism evidence="3 4">
    <name type="scientific">Vibrio ezurae NBRC 102218</name>
    <dbReference type="NCBI Taxonomy" id="1219080"/>
    <lineage>
        <taxon>Bacteria</taxon>
        <taxon>Pseudomonadati</taxon>
        <taxon>Pseudomonadota</taxon>
        <taxon>Gammaproteobacteria</taxon>
        <taxon>Vibrionales</taxon>
        <taxon>Vibrionaceae</taxon>
        <taxon>Vibrio</taxon>
    </lineage>
</organism>
<sequence>MLEIKRHHDFQLFLSPSDGKRALTNPPSFNWPQPKSKDTYRLVLECLSTEKRWQWDGVSSPLQLDFHLPNGQYKWTLIDSNEECSDTFHFFIDEQSPHYLPPTAEQLFALCDQPQFMLYFDDDIDSVRAAAQFSYDTLKKTEALGCHIDDIQYPNHHRRGQELGKRTAIDNVRLWIDRDLITSTLLFKIWDDQQSGIRAREILLTLAQWSPEGTASVMRPCTWGDEVGLSLCRNLFLAYHWLSPLLTEPEKSMVRPMLIRMAHQMELRLESDEFHQFPGHSHTSRIPGYLGVAALVLHQEYDADICRRWLEYALMIYKGILPFYGRSDGSWAEGPFYSSSYTKWHHPFFLAVERLSQFSFYEHPFYKNYSQFAMDFVVPDYDIHPFGDGFWCRRESVEWPGFFSQNPLRIYAERFGNVQAKHASQQLEAEINGYSLHLLDIIPTRAQIGYQNQPVSKESNEAIDSSVQHRFYSDAGVGKTGTERSALLYRASLFGNSSHRHADQGNIALFDGNLGVLTPTGSYGYCFGSSHHTTWTRTTLAHNLPLIDGSGQILDSEAAIAHVTAQGQGNDYSYAQLDLSAAYSQVQKFIRTVVFIAEIGIVVYDHIELMHAAPVQWRMHSYLDTKILDCDVTLTNDDLLYHCSQLNHPTVKPTLEHGYNEPVSGAVIQSDAVEDVSHFEWELPQNSLHQALFTCTKHTLTECKLENNTLIISYPNGQITVAV</sequence>
<dbReference type="InterPro" id="IPR012480">
    <property type="entry name" value="Hepar_II_III_C"/>
</dbReference>
<protein>
    <recommendedName>
        <fullName evidence="2">Heparinase II/III-like C-terminal domain-containing protein</fullName>
    </recommendedName>
</protein>
<dbReference type="OrthoDB" id="9772435at2"/>
<dbReference type="Gene3D" id="2.70.98.70">
    <property type="match status" value="1"/>
</dbReference>
<feature type="domain" description="Heparinase II/III-like C-terminal" evidence="2">
    <location>
        <begin position="475"/>
        <end position="622"/>
    </location>
</feature>
<accession>U3CGK9</accession>
<dbReference type="AlphaFoldDB" id="U3CGK9"/>
<keyword evidence="4" id="KW-1185">Reference proteome</keyword>
<comment type="subcellular location">
    <subcellularLocation>
        <location evidence="1">Cell envelope</location>
    </subcellularLocation>
</comment>
<proteinExistence type="predicted"/>
<dbReference type="GO" id="GO:0016829">
    <property type="term" value="F:lyase activity"/>
    <property type="evidence" value="ECO:0007669"/>
    <property type="project" value="InterPro"/>
</dbReference>
<evidence type="ECO:0000313" key="4">
    <source>
        <dbReference type="Proteomes" id="UP000016562"/>
    </source>
</evidence>
<gene>
    <name evidence="3" type="ORF">VEZ01S_33_00510</name>
</gene>
<reference evidence="3 4" key="1">
    <citation type="submission" date="2013-09" db="EMBL/GenBank/DDBJ databases">
        <title>Whole genome shotgun sequence of Vibrio ezurae NBRC 102218.</title>
        <authorList>
            <person name="Yoshida I."/>
            <person name="Hosoyama A."/>
            <person name="Numata M."/>
            <person name="Hashimoto M."/>
            <person name="Hosoyama Y."/>
            <person name="Tsuchikane K."/>
            <person name="Noguchi M."/>
            <person name="Hirakata S."/>
            <person name="Ichikawa N."/>
            <person name="Ohji S."/>
            <person name="Yamazoe A."/>
            <person name="Fujita N."/>
        </authorList>
    </citation>
    <scope>NUCLEOTIDE SEQUENCE [LARGE SCALE GENOMIC DNA]</scope>
    <source>
        <strain evidence="3 4">NBRC 102218</strain>
    </source>
</reference>
<dbReference type="Pfam" id="PF07940">
    <property type="entry name" value="Hepar_II_III_C"/>
    <property type="match status" value="1"/>
</dbReference>
<evidence type="ECO:0000256" key="1">
    <source>
        <dbReference type="ARBA" id="ARBA00004196"/>
    </source>
</evidence>
<dbReference type="Proteomes" id="UP000016562">
    <property type="component" value="Unassembled WGS sequence"/>
</dbReference>
<evidence type="ECO:0000313" key="3">
    <source>
        <dbReference type="EMBL" id="GAD80349.1"/>
    </source>
</evidence>
<dbReference type="eggNOG" id="ENOG5031MRX">
    <property type="taxonomic scope" value="Bacteria"/>
</dbReference>
<evidence type="ECO:0000259" key="2">
    <source>
        <dbReference type="Pfam" id="PF07940"/>
    </source>
</evidence>